<evidence type="ECO:0000256" key="3">
    <source>
        <dbReference type="ARBA" id="ARBA00022692"/>
    </source>
</evidence>
<dbReference type="InterPro" id="IPR003369">
    <property type="entry name" value="TatA/B/E"/>
</dbReference>
<dbReference type="RefSeq" id="WP_146819318.1">
    <property type="nucleotide sequence ID" value="NZ_BJYK01000002.1"/>
</dbReference>
<comment type="subcellular location">
    <subcellularLocation>
        <location evidence="1">Membrane</location>
        <topology evidence="1">Single-pass membrane protein</topology>
    </subcellularLocation>
</comment>
<keyword evidence="4" id="KW-0653">Protein transport</keyword>
<dbReference type="OrthoDB" id="3267321at2"/>
<evidence type="ECO:0000256" key="1">
    <source>
        <dbReference type="ARBA" id="ARBA00004167"/>
    </source>
</evidence>
<evidence type="ECO:0000256" key="2">
    <source>
        <dbReference type="ARBA" id="ARBA00022448"/>
    </source>
</evidence>
<evidence type="ECO:0000256" key="4">
    <source>
        <dbReference type="ARBA" id="ARBA00022927"/>
    </source>
</evidence>
<keyword evidence="5" id="KW-1133">Transmembrane helix</keyword>
<dbReference type="Gene3D" id="1.20.5.3310">
    <property type="match status" value="1"/>
</dbReference>
<accession>A0A511YWP9</accession>
<dbReference type="Proteomes" id="UP000321484">
    <property type="component" value="Unassembled WGS sequence"/>
</dbReference>
<evidence type="ECO:0000256" key="6">
    <source>
        <dbReference type="ARBA" id="ARBA00023010"/>
    </source>
</evidence>
<evidence type="ECO:0000256" key="5">
    <source>
        <dbReference type="ARBA" id="ARBA00022989"/>
    </source>
</evidence>
<feature type="compositionally biased region" description="Low complexity" evidence="8">
    <location>
        <begin position="86"/>
        <end position="100"/>
    </location>
</feature>
<evidence type="ECO:0000313" key="9">
    <source>
        <dbReference type="EMBL" id="GEN79615.1"/>
    </source>
</evidence>
<evidence type="ECO:0000256" key="8">
    <source>
        <dbReference type="SAM" id="MobiDB-lite"/>
    </source>
</evidence>
<dbReference type="PRINTS" id="PR01506">
    <property type="entry name" value="TATBPROTEIN"/>
</dbReference>
<keyword evidence="10" id="KW-1185">Reference proteome</keyword>
<reference evidence="9 10" key="1">
    <citation type="submission" date="2019-07" db="EMBL/GenBank/DDBJ databases">
        <title>Whole genome shotgun sequence of Actinotalea fermentans NBRC 105374.</title>
        <authorList>
            <person name="Hosoyama A."/>
            <person name="Uohara A."/>
            <person name="Ohji S."/>
            <person name="Ichikawa N."/>
        </authorList>
    </citation>
    <scope>NUCLEOTIDE SEQUENCE [LARGE SCALE GENOMIC DNA]</scope>
    <source>
        <strain evidence="9 10">NBRC 105374</strain>
    </source>
</reference>
<keyword evidence="6" id="KW-0811">Translocation</keyword>
<evidence type="ECO:0000256" key="7">
    <source>
        <dbReference type="ARBA" id="ARBA00023136"/>
    </source>
</evidence>
<feature type="compositionally biased region" description="Low complexity" evidence="8">
    <location>
        <begin position="108"/>
        <end position="127"/>
    </location>
</feature>
<comment type="caution">
    <text evidence="9">The sequence shown here is derived from an EMBL/GenBank/DDBJ whole genome shotgun (WGS) entry which is preliminary data.</text>
</comment>
<keyword evidence="3" id="KW-0812">Transmembrane</keyword>
<gene>
    <name evidence="9" type="ORF">AFE02nite_13490</name>
</gene>
<sequence length="133" mass="13862">MFGINGGEFVVLLLIAAVVVGPERLPRYAEQLAQWVRTWRSTLSTTKERLSAELGEDDVDWTALDPRRYDPRRIVRDALLEPERPAAGAAAGAGAARASAGAGGLERAGGAATAPAAPHDAPAGAAPYDDEAT</sequence>
<dbReference type="Pfam" id="PF02416">
    <property type="entry name" value="TatA_B_E"/>
    <property type="match status" value="1"/>
</dbReference>
<organism evidence="9 10">
    <name type="scientific">Actinotalea fermentans</name>
    <dbReference type="NCBI Taxonomy" id="43671"/>
    <lineage>
        <taxon>Bacteria</taxon>
        <taxon>Bacillati</taxon>
        <taxon>Actinomycetota</taxon>
        <taxon>Actinomycetes</taxon>
        <taxon>Micrococcales</taxon>
        <taxon>Cellulomonadaceae</taxon>
        <taxon>Actinotalea</taxon>
    </lineage>
</organism>
<proteinExistence type="predicted"/>
<feature type="region of interest" description="Disordered" evidence="8">
    <location>
        <begin position="86"/>
        <end position="133"/>
    </location>
</feature>
<keyword evidence="7" id="KW-0472">Membrane</keyword>
<keyword evidence="2" id="KW-0813">Transport</keyword>
<dbReference type="EMBL" id="BJYK01000002">
    <property type="protein sequence ID" value="GEN79615.1"/>
    <property type="molecule type" value="Genomic_DNA"/>
</dbReference>
<name>A0A511YWP9_9CELL</name>
<protein>
    <submittedName>
        <fullName evidence="9">Translocase</fullName>
    </submittedName>
</protein>
<evidence type="ECO:0000313" key="10">
    <source>
        <dbReference type="Proteomes" id="UP000321484"/>
    </source>
</evidence>
<dbReference type="AlphaFoldDB" id="A0A511YWP9"/>